<dbReference type="AlphaFoldDB" id="R7YMK7"/>
<organism evidence="1 2">
    <name type="scientific">Coniosporium apollinis (strain CBS 100218)</name>
    <name type="common">Rock-inhabiting black yeast</name>
    <dbReference type="NCBI Taxonomy" id="1168221"/>
    <lineage>
        <taxon>Eukaryota</taxon>
        <taxon>Fungi</taxon>
        <taxon>Dikarya</taxon>
        <taxon>Ascomycota</taxon>
        <taxon>Pezizomycotina</taxon>
        <taxon>Dothideomycetes</taxon>
        <taxon>Dothideomycetes incertae sedis</taxon>
        <taxon>Coniosporium</taxon>
    </lineage>
</organism>
<dbReference type="GeneID" id="19899660"/>
<dbReference type="HOGENOM" id="CLU_1111377_0_0_1"/>
<dbReference type="RefSeq" id="XP_007778439.1">
    <property type="nucleotide sequence ID" value="XM_007780249.1"/>
</dbReference>
<dbReference type="EMBL" id="JH767561">
    <property type="protein sequence ID" value="EON63122.1"/>
    <property type="molecule type" value="Genomic_DNA"/>
</dbReference>
<dbReference type="eggNOG" id="ENOG502SXPS">
    <property type="taxonomic scope" value="Eukaryota"/>
</dbReference>
<sequence>MGEQLHNYADWVRQRNARQHEAPQPFDNKLHTYTYLPNANVGAVPFAAAAPDPQTYAACYPEHIWPQAYQYQNYAQAWAYPQYNQGYHFAPQANLQPQAAAGGPFYYLPQGAVAQAAPAAQNRGAYGYHHLWYGRTKAEVDADNLRMARDEGVNNVNDLAPHNPRDDQQFWVQELDGQFSLRTYYTIENDLRPGRWQINPQHGNLFYVRSAAN</sequence>
<dbReference type="OrthoDB" id="5194044at2759"/>
<dbReference type="Proteomes" id="UP000016924">
    <property type="component" value="Unassembled WGS sequence"/>
</dbReference>
<name>R7YMK7_CONA1</name>
<reference evidence="2" key="1">
    <citation type="submission" date="2012-06" db="EMBL/GenBank/DDBJ databases">
        <title>The genome sequence of Coniosporium apollinis CBS 100218.</title>
        <authorList>
            <consortium name="The Broad Institute Genome Sequencing Platform"/>
            <person name="Cuomo C."/>
            <person name="Gorbushina A."/>
            <person name="Noack S."/>
            <person name="Walker B."/>
            <person name="Young S.K."/>
            <person name="Zeng Q."/>
            <person name="Gargeya S."/>
            <person name="Fitzgerald M."/>
            <person name="Haas B."/>
            <person name="Abouelleil A."/>
            <person name="Alvarado L."/>
            <person name="Arachchi H.M."/>
            <person name="Berlin A.M."/>
            <person name="Chapman S.B."/>
            <person name="Goldberg J."/>
            <person name="Griggs A."/>
            <person name="Gujja S."/>
            <person name="Hansen M."/>
            <person name="Howarth C."/>
            <person name="Imamovic A."/>
            <person name="Larimer J."/>
            <person name="McCowan C."/>
            <person name="Montmayeur A."/>
            <person name="Murphy C."/>
            <person name="Neiman D."/>
            <person name="Pearson M."/>
            <person name="Priest M."/>
            <person name="Roberts A."/>
            <person name="Saif S."/>
            <person name="Shea T."/>
            <person name="Sisk P."/>
            <person name="Sykes S."/>
            <person name="Wortman J."/>
            <person name="Nusbaum C."/>
            <person name="Birren B."/>
        </authorList>
    </citation>
    <scope>NUCLEOTIDE SEQUENCE [LARGE SCALE GENOMIC DNA]</scope>
    <source>
        <strain evidence="2">CBS 100218</strain>
    </source>
</reference>
<keyword evidence="2" id="KW-1185">Reference proteome</keyword>
<dbReference type="STRING" id="1168221.R7YMK7"/>
<evidence type="ECO:0000313" key="1">
    <source>
        <dbReference type="EMBL" id="EON63122.1"/>
    </source>
</evidence>
<accession>R7YMK7</accession>
<proteinExistence type="predicted"/>
<gene>
    <name evidence="1" type="ORF">W97_02349</name>
</gene>
<evidence type="ECO:0000313" key="2">
    <source>
        <dbReference type="Proteomes" id="UP000016924"/>
    </source>
</evidence>
<protein>
    <submittedName>
        <fullName evidence="1">Uncharacterized protein</fullName>
    </submittedName>
</protein>